<dbReference type="InterPro" id="IPR032675">
    <property type="entry name" value="LRR_dom_sf"/>
</dbReference>
<dbReference type="KEGG" id="cam:101500481"/>
<evidence type="ECO:0000259" key="1">
    <source>
        <dbReference type="PROSITE" id="PS50181"/>
    </source>
</evidence>
<dbReference type="PROSITE" id="PS50181">
    <property type="entry name" value="FBOX"/>
    <property type="match status" value="1"/>
</dbReference>
<dbReference type="Gene3D" id="1.20.1280.50">
    <property type="match status" value="1"/>
</dbReference>
<dbReference type="InterPro" id="IPR006566">
    <property type="entry name" value="FBD"/>
</dbReference>
<dbReference type="PANTHER" id="PTHR31900:SF34">
    <property type="entry name" value="EMB|CAB62440.1-RELATED"/>
    <property type="match status" value="1"/>
</dbReference>
<dbReference type="OrthoDB" id="1375499at2759"/>
<dbReference type="eggNOG" id="ENOG502RYTW">
    <property type="taxonomic scope" value="Eukaryota"/>
</dbReference>
<dbReference type="Gene3D" id="3.80.10.10">
    <property type="entry name" value="Ribonuclease Inhibitor"/>
    <property type="match status" value="1"/>
</dbReference>
<dbReference type="InterPro" id="IPR001810">
    <property type="entry name" value="F-box_dom"/>
</dbReference>
<evidence type="ECO:0000313" key="2">
    <source>
        <dbReference type="Proteomes" id="UP000087171"/>
    </source>
</evidence>
<dbReference type="PaxDb" id="3827-XP_004509921.1"/>
<sequence>MCRMNQSTMELRSKQLKKAENNSDDVISTLPDSVLCHILSFLPTRTSVATMSLVSRRWRYLWKHLQVFDFFVDSSCYCEQPNFFRSFAFYVYSVLSLRKSRDILKFNLNCQGISDNDNFPRDCIDMWLRAAIGPYLQELSIVVSDCCGDQILNLPSSLFDCTNLVSLSLDGAICIKVQNSSVRFPSLKMLELSHDDVVNSEVGAFLACCPVLETLDIDYISSYSAITPVPPRSNRLKFTGGNFSWTYIEIGCSCYSITNYPNIILGIIGNLQSASEAYFDVFFLHQTEFGDPIVDKFLNDHLDIYLRLCHSKSKWPLHAPVLNCPEFHNLHHLKFILPCFNSNLLISVLEKCHMLQVLVIQSCKEEPLPLRTWEPKSTTVPKCLKSQLNYIHIKGYQGFEDELTFAEYILRNGLVLKTMLIFVDTSMDKNNKYLSLKRLAAVPKGSVTCQLKFDAAVFP</sequence>
<dbReference type="SMART" id="SM00579">
    <property type="entry name" value="FBD"/>
    <property type="match status" value="1"/>
</dbReference>
<dbReference type="PANTHER" id="PTHR31900">
    <property type="entry name" value="F-BOX/RNI SUPERFAMILY PROTEIN-RELATED"/>
    <property type="match status" value="1"/>
</dbReference>
<dbReference type="STRING" id="3827.A0A1S2YU21"/>
<gene>
    <name evidence="3" type="primary">LOC101500481</name>
</gene>
<dbReference type="GeneID" id="101500481"/>
<protein>
    <submittedName>
        <fullName evidence="3">FBD-associated F-box protein At4g10400-like</fullName>
    </submittedName>
</protein>
<dbReference type="Pfam" id="PF24758">
    <property type="entry name" value="LRR_At5g56370"/>
    <property type="match status" value="1"/>
</dbReference>
<keyword evidence="2" id="KW-1185">Reference proteome</keyword>
<dbReference type="InterPro" id="IPR055411">
    <property type="entry name" value="LRR_FXL15/At3g58940/PEG3-like"/>
</dbReference>
<accession>A0A1S2YU21</accession>
<dbReference type="RefSeq" id="XP_004509921.2">
    <property type="nucleotide sequence ID" value="XM_004509864.3"/>
</dbReference>
<dbReference type="AlphaFoldDB" id="A0A1S2YU21"/>
<proteinExistence type="predicted"/>
<name>A0A1S2YU21_CICAR</name>
<dbReference type="Pfam" id="PF08387">
    <property type="entry name" value="FBD"/>
    <property type="match status" value="1"/>
</dbReference>
<evidence type="ECO:0000313" key="3">
    <source>
        <dbReference type="RefSeq" id="XP_004509921.2"/>
    </source>
</evidence>
<dbReference type="InterPro" id="IPR053781">
    <property type="entry name" value="F-box_AtFBL13-like"/>
</dbReference>
<dbReference type="InterPro" id="IPR050232">
    <property type="entry name" value="FBL13/AtMIF1-like"/>
</dbReference>
<dbReference type="InterPro" id="IPR036047">
    <property type="entry name" value="F-box-like_dom_sf"/>
</dbReference>
<dbReference type="SUPFAM" id="SSF52058">
    <property type="entry name" value="L domain-like"/>
    <property type="match status" value="1"/>
</dbReference>
<dbReference type="Proteomes" id="UP000087171">
    <property type="component" value="Chromosome Ca7"/>
</dbReference>
<reference evidence="3" key="2">
    <citation type="submission" date="2025-08" db="UniProtKB">
        <authorList>
            <consortium name="RefSeq"/>
        </authorList>
    </citation>
    <scope>IDENTIFICATION</scope>
    <source>
        <tissue evidence="3">Etiolated seedlings</tissue>
    </source>
</reference>
<dbReference type="SMART" id="SM00256">
    <property type="entry name" value="FBOX"/>
    <property type="match status" value="1"/>
</dbReference>
<organism evidence="2 3">
    <name type="scientific">Cicer arietinum</name>
    <name type="common">Chickpea</name>
    <name type="synonym">Garbanzo</name>
    <dbReference type="NCBI Taxonomy" id="3827"/>
    <lineage>
        <taxon>Eukaryota</taxon>
        <taxon>Viridiplantae</taxon>
        <taxon>Streptophyta</taxon>
        <taxon>Embryophyta</taxon>
        <taxon>Tracheophyta</taxon>
        <taxon>Spermatophyta</taxon>
        <taxon>Magnoliopsida</taxon>
        <taxon>eudicotyledons</taxon>
        <taxon>Gunneridae</taxon>
        <taxon>Pentapetalae</taxon>
        <taxon>rosids</taxon>
        <taxon>fabids</taxon>
        <taxon>Fabales</taxon>
        <taxon>Fabaceae</taxon>
        <taxon>Papilionoideae</taxon>
        <taxon>50 kb inversion clade</taxon>
        <taxon>NPAAA clade</taxon>
        <taxon>Hologalegina</taxon>
        <taxon>IRL clade</taxon>
        <taxon>Cicereae</taxon>
        <taxon>Cicer</taxon>
    </lineage>
</organism>
<feature type="domain" description="F-box" evidence="1">
    <location>
        <begin position="24"/>
        <end position="71"/>
    </location>
</feature>
<dbReference type="SUPFAM" id="SSF81383">
    <property type="entry name" value="F-box domain"/>
    <property type="match status" value="1"/>
</dbReference>
<dbReference type="Pfam" id="PF00646">
    <property type="entry name" value="F-box"/>
    <property type="match status" value="1"/>
</dbReference>
<reference evidence="2" key="1">
    <citation type="journal article" date="2013" name="Nat. Biotechnol.">
        <title>Draft genome sequence of chickpea (Cicer arietinum) provides a resource for trait improvement.</title>
        <authorList>
            <person name="Varshney R.K."/>
            <person name="Song C."/>
            <person name="Saxena R.K."/>
            <person name="Azam S."/>
            <person name="Yu S."/>
            <person name="Sharpe A.G."/>
            <person name="Cannon S."/>
            <person name="Baek J."/>
            <person name="Rosen B.D."/>
            <person name="Tar'an B."/>
            <person name="Millan T."/>
            <person name="Zhang X."/>
            <person name="Ramsay L.D."/>
            <person name="Iwata A."/>
            <person name="Wang Y."/>
            <person name="Nelson W."/>
            <person name="Farmer A.D."/>
            <person name="Gaur P.M."/>
            <person name="Soderlund C."/>
            <person name="Penmetsa R.V."/>
            <person name="Xu C."/>
            <person name="Bharti A.K."/>
            <person name="He W."/>
            <person name="Winter P."/>
            <person name="Zhao S."/>
            <person name="Hane J.K."/>
            <person name="Carrasquilla-Garcia N."/>
            <person name="Condie J.A."/>
            <person name="Upadhyaya H.D."/>
            <person name="Luo M.C."/>
            <person name="Thudi M."/>
            <person name="Gowda C.L."/>
            <person name="Singh N.P."/>
            <person name="Lichtenzveig J."/>
            <person name="Gali K.K."/>
            <person name="Rubio J."/>
            <person name="Nadarajan N."/>
            <person name="Dolezel J."/>
            <person name="Bansal K.C."/>
            <person name="Xu X."/>
            <person name="Edwards D."/>
            <person name="Zhang G."/>
            <person name="Kahl G."/>
            <person name="Gil J."/>
            <person name="Singh K.B."/>
            <person name="Datta S.K."/>
            <person name="Jackson S.A."/>
            <person name="Wang J."/>
            <person name="Cook D.R."/>
        </authorList>
    </citation>
    <scope>NUCLEOTIDE SEQUENCE [LARGE SCALE GENOMIC DNA]</scope>
    <source>
        <strain evidence="2">cv. CDC Frontier</strain>
    </source>
</reference>
<dbReference type="CDD" id="cd22160">
    <property type="entry name" value="F-box_AtFBL13-like"/>
    <property type="match status" value="1"/>
</dbReference>